<proteinExistence type="predicted"/>
<name>A0A2G9H1C9_9LAMI</name>
<keyword evidence="2" id="KW-1185">Reference proteome</keyword>
<dbReference type="EMBL" id="NKXS01002962">
    <property type="protein sequence ID" value="PIN11328.1"/>
    <property type="molecule type" value="Genomic_DNA"/>
</dbReference>
<gene>
    <name evidence="1" type="ORF">CDL12_16071</name>
</gene>
<comment type="caution">
    <text evidence="1">The sequence shown here is derived from an EMBL/GenBank/DDBJ whole genome shotgun (WGS) entry which is preliminary data.</text>
</comment>
<dbReference type="GO" id="GO:0043457">
    <property type="term" value="P:regulation of cellular respiration"/>
    <property type="evidence" value="ECO:0007669"/>
    <property type="project" value="InterPro"/>
</dbReference>
<dbReference type="AlphaFoldDB" id="A0A2G9H1C9"/>
<evidence type="ECO:0000313" key="1">
    <source>
        <dbReference type="EMBL" id="PIN11328.1"/>
    </source>
</evidence>
<dbReference type="InterPro" id="IPR044792">
    <property type="entry name" value="TAR1"/>
</dbReference>
<dbReference type="Proteomes" id="UP000231279">
    <property type="component" value="Unassembled WGS sequence"/>
</dbReference>
<dbReference type="OrthoDB" id="913729at2759"/>
<sequence>MAGYVGTVQKVDQRTNDFHHSTFDQDASLAPIHFPFNNFKYCLTIFSMFFSLFPCSTCWLSISHLYLALDEIYHPIGAAFSNNLTHGNALWPDSYQARWGSHPSSLNSLSKDLDLVPHITDDVSPLRHHFIGIWTWY</sequence>
<reference evidence="2" key="1">
    <citation type="journal article" date="2018" name="Gigascience">
        <title>Genome assembly of the Pink Ipe (Handroanthus impetiginosus, Bignoniaceae), a highly valued, ecologically keystone Neotropical timber forest tree.</title>
        <authorList>
            <person name="Silva-Junior O.B."/>
            <person name="Grattapaglia D."/>
            <person name="Novaes E."/>
            <person name="Collevatti R.G."/>
        </authorList>
    </citation>
    <scope>NUCLEOTIDE SEQUENCE [LARGE SCALE GENOMIC DNA]</scope>
    <source>
        <strain evidence="2">cv. UFG-1</strain>
    </source>
</reference>
<dbReference type="PANTHER" id="PTHR47188:SF1">
    <property type="entry name" value="PROTEIN TAR1"/>
    <property type="match status" value="1"/>
</dbReference>
<protein>
    <submittedName>
        <fullName evidence="1">Uncharacterized protein</fullName>
    </submittedName>
</protein>
<dbReference type="PANTHER" id="PTHR47188">
    <property type="entry name" value="PROTEIN TAR1"/>
    <property type="match status" value="1"/>
</dbReference>
<evidence type="ECO:0000313" key="2">
    <source>
        <dbReference type="Proteomes" id="UP000231279"/>
    </source>
</evidence>
<accession>A0A2G9H1C9</accession>
<organism evidence="1 2">
    <name type="scientific">Handroanthus impetiginosus</name>
    <dbReference type="NCBI Taxonomy" id="429701"/>
    <lineage>
        <taxon>Eukaryota</taxon>
        <taxon>Viridiplantae</taxon>
        <taxon>Streptophyta</taxon>
        <taxon>Embryophyta</taxon>
        <taxon>Tracheophyta</taxon>
        <taxon>Spermatophyta</taxon>
        <taxon>Magnoliopsida</taxon>
        <taxon>eudicotyledons</taxon>
        <taxon>Gunneridae</taxon>
        <taxon>Pentapetalae</taxon>
        <taxon>asterids</taxon>
        <taxon>lamiids</taxon>
        <taxon>Lamiales</taxon>
        <taxon>Bignoniaceae</taxon>
        <taxon>Crescentiina</taxon>
        <taxon>Tabebuia alliance</taxon>
        <taxon>Handroanthus</taxon>
    </lineage>
</organism>